<protein>
    <recommendedName>
        <fullName evidence="4">Wound-responsive family protein</fullName>
    </recommendedName>
</protein>
<accession>A0AAV9AA74</accession>
<dbReference type="EMBL" id="JAUJYN010000011">
    <property type="protein sequence ID" value="KAK1260815.1"/>
    <property type="molecule type" value="Genomic_DNA"/>
</dbReference>
<gene>
    <name evidence="2" type="ORF">QJS04_geneDACA021980</name>
</gene>
<dbReference type="PANTHER" id="PTHR33090">
    <property type="entry name" value="DUF3774 DOMAIN PROTEIN-RELATED"/>
    <property type="match status" value="1"/>
</dbReference>
<evidence type="ECO:0000313" key="3">
    <source>
        <dbReference type="Proteomes" id="UP001179952"/>
    </source>
</evidence>
<reference evidence="2" key="1">
    <citation type="journal article" date="2023" name="Nat. Commun.">
        <title>Diploid and tetraploid genomes of Acorus and the evolution of monocots.</title>
        <authorList>
            <person name="Ma L."/>
            <person name="Liu K.W."/>
            <person name="Li Z."/>
            <person name="Hsiao Y.Y."/>
            <person name="Qi Y."/>
            <person name="Fu T."/>
            <person name="Tang G.D."/>
            <person name="Zhang D."/>
            <person name="Sun W.H."/>
            <person name="Liu D.K."/>
            <person name="Li Y."/>
            <person name="Chen G.Z."/>
            <person name="Liu X.D."/>
            <person name="Liao X.Y."/>
            <person name="Jiang Y.T."/>
            <person name="Yu X."/>
            <person name="Hao Y."/>
            <person name="Huang J."/>
            <person name="Zhao X.W."/>
            <person name="Ke S."/>
            <person name="Chen Y.Y."/>
            <person name="Wu W.L."/>
            <person name="Hsu J.L."/>
            <person name="Lin Y.F."/>
            <person name="Huang M.D."/>
            <person name="Li C.Y."/>
            <person name="Huang L."/>
            <person name="Wang Z.W."/>
            <person name="Zhao X."/>
            <person name="Zhong W.Y."/>
            <person name="Peng D.H."/>
            <person name="Ahmad S."/>
            <person name="Lan S."/>
            <person name="Zhang J.S."/>
            <person name="Tsai W.C."/>
            <person name="Van de Peer Y."/>
            <person name="Liu Z.J."/>
        </authorList>
    </citation>
    <scope>NUCLEOTIDE SEQUENCE</scope>
    <source>
        <strain evidence="2">SCP</strain>
    </source>
</reference>
<feature type="region of interest" description="Disordered" evidence="1">
    <location>
        <begin position="43"/>
        <end position="80"/>
    </location>
</feature>
<dbReference type="Proteomes" id="UP001179952">
    <property type="component" value="Unassembled WGS sequence"/>
</dbReference>
<dbReference type="AlphaFoldDB" id="A0AAV9AA74"/>
<organism evidence="2 3">
    <name type="scientific">Acorus gramineus</name>
    <name type="common">Dwarf sweet flag</name>
    <dbReference type="NCBI Taxonomy" id="55184"/>
    <lineage>
        <taxon>Eukaryota</taxon>
        <taxon>Viridiplantae</taxon>
        <taxon>Streptophyta</taxon>
        <taxon>Embryophyta</taxon>
        <taxon>Tracheophyta</taxon>
        <taxon>Spermatophyta</taxon>
        <taxon>Magnoliopsida</taxon>
        <taxon>Liliopsida</taxon>
        <taxon>Acoraceae</taxon>
        <taxon>Acorus</taxon>
    </lineage>
</organism>
<evidence type="ECO:0008006" key="4">
    <source>
        <dbReference type="Google" id="ProtNLM"/>
    </source>
</evidence>
<comment type="caution">
    <text evidence="2">The sequence shown here is derived from an EMBL/GenBank/DDBJ whole genome shotgun (WGS) entry which is preliminary data.</text>
</comment>
<name>A0AAV9AA74_ACOGR</name>
<dbReference type="Pfam" id="PF12609">
    <property type="entry name" value="DUF3774"/>
    <property type="match status" value="1"/>
</dbReference>
<reference evidence="2" key="2">
    <citation type="submission" date="2023-06" db="EMBL/GenBank/DDBJ databases">
        <authorList>
            <person name="Ma L."/>
            <person name="Liu K.-W."/>
            <person name="Li Z."/>
            <person name="Hsiao Y.-Y."/>
            <person name="Qi Y."/>
            <person name="Fu T."/>
            <person name="Tang G."/>
            <person name="Zhang D."/>
            <person name="Sun W.-H."/>
            <person name="Liu D.-K."/>
            <person name="Li Y."/>
            <person name="Chen G.-Z."/>
            <person name="Liu X.-D."/>
            <person name="Liao X.-Y."/>
            <person name="Jiang Y.-T."/>
            <person name="Yu X."/>
            <person name="Hao Y."/>
            <person name="Huang J."/>
            <person name="Zhao X.-W."/>
            <person name="Ke S."/>
            <person name="Chen Y.-Y."/>
            <person name="Wu W.-L."/>
            <person name="Hsu J.-L."/>
            <person name="Lin Y.-F."/>
            <person name="Huang M.-D."/>
            <person name="Li C.-Y."/>
            <person name="Huang L."/>
            <person name="Wang Z.-W."/>
            <person name="Zhao X."/>
            <person name="Zhong W.-Y."/>
            <person name="Peng D.-H."/>
            <person name="Ahmad S."/>
            <person name="Lan S."/>
            <person name="Zhang J.-S."/>
            <person name="Tsai W.-C."/>
            <person name="Van De Peer Y."/>
            <person name="Liu Z.-J."/>
        </authorList>
    </citation>
    <scope>NUCLEOTIDE SEQUENCE</scope>
    <source>
        <strain evidence="2">SCP</strain>
        <tissue evidence="2">Leaves</tissue>
    </source>
</reference>
<evidence type="ECO:0000256" key="1">
    <source>
        <dbReference type="SAM" id="MobiDB-lite"/>
    </source>
</evidence>
<dbReference type="InterPro" id="IPR022251">
    <property type="entry name" value="DUF3774_wound-induced"/>
</dbReference>
<proteinExistence type="predicted"/>
<feature type="compositionally biased region" description="Low complexity" evidence="1">
    <location>
        <begin position="55"/>
        <end position="67"/>
    </location>
</feature>
<keyword evidence="3" id="KW-1185">Reference proteome</keyword>
<evidence type="ECO:0000313" key="2">
    <source>
        <dbReference type="EMBL" id="KAK1260815.1"/>
    </source>
</evidence>
<sequence>MSSTSRVWVRATSLGTVEALKDQLGFCRWNHAFRSIQQEAKKSIRSHYQAKPNTSSSSSEVSSVAVVGRRRRDGDEKARGSEEALRKVMYLSCWGPN</sequence>